<organism evidence="2 3">
    <name type="scientific">Eumeta variegata</name>
    <name type="common">Bagworm moth</name>
    <name type="synonym">Eumeta japonica</name>
    <dbReference type="NCBI Taxonomy" id="151549"/>
    <lineage>
        <taxon>Eukaryota</taxon>
        <taxon>Metazoa</taxon>
        <taxon>Ecdysozoa</taxon>
        <taxon>Arthropoda</taxon>
        <taxon>Hexapoda</taxon>
        <taxon>Insecta</taxon>
        <taxon>Pterygota</taxon>
        <taxon>Neoptera</taxon>
        <taxon>Endopterygota</taxon>
        <taxon>Lepidoptera</taxon>
        <taxon>Glossata</taxon>
        <taxon>Ditrysia</taxon>
        <taxon>Tineoidea</taxon>
        <taxon>Psychidae</taxon>
        <taxon>Oiketicinae</taxon>
        <taxon>Eumeta</taxon>
    </lineage>
</organism>
<evidence type="ECO:0000256" key="1">
    <source>
        <dbReference type="SAM" id="MobiDB-lite"/>
    </source>
</evidence>
<comment type="caution">
    <text evidence="2">The sequence shown here is derived from an EMBL/GenBank/DDBJ whole genome shotgun (WGS) entry which is preliminary data.</text>
</comment>
<dbReference type="EMBL" id="BGZK01000059">
    <property type="protein sequence ID" value="GBP13815.1"/>
    <property type="molecule type" value="Genomic_DNA"/>
</dbReference>
<feature type="region of interest" description="Disordered" evidence="1">
    <location>
        <begin position="66"/>
        <end position="86"/>
    </location>
</feature>
<gene>
    <name evidence="2" type="ORF">EVAR_8030_1</name>
</gene>
<reference evidence="2 3" key="1">
    <citation type="journal article" date="2019" name="Commun. Biol.">
        <title>The bagworm genome reveals a unique fibroin gene that provides high tensile strength.</title>
        <authorList>
            <person name="Kono N."/>
            <person name="Nakamura H."/>
            <person name="Ohtoshi R."/>
            <person name="Tomita M."/>
            <person name="Numata K."/>
            <person name="Arakawa K."/>
        </authorList>
    </citation>
    <scope>NUCLEOTIDE SEQUENCE [LARGE SCALE GENOMIC DNA]</scope>
</reference>
<dbReference type="Proteomes" id="UP000299102">
    <property type="component" value="Unassembled WGS sequence"/>
</dbReference>
<dbReference type="AlphaFoldDB" id="A0A4C1TI71"/>
<sequence>MTLVAHLPTHRVVSTWPTATGLQRGASGRVEAHAETAVRRSPAGSGRSAWVRVRRRRRHGVRAVCRRARGGSPQPSNRKESQGRWHSGFEGYQTLVVRSVKLQLDGD</sequence>
<proteinExistence type="predicted"/>
<keyword evidence="3" id="KW-1185">Reference proteome</keyword>
<evidence type="ECO:0000313" key="2">
    <source>
        <dbReference type="EMBL" id="GBP13815.1"/>
    </source>
</evidence>
<evidence type="ECO:0000313" key="3">
    <source>
        <dbReference type="Proteomes" id="UP000299102"/>
    </source>
</evidence>
<protein>
    <submittedName>
        <fullName evidence="2">Uncharacterized protein</fullName>
    </submittedName>
</protein>
<accession>A0A4C1TI71</accession>
<name>A0A4C1TI71_EUMVA</name>